<dbReference type="InterPro" id="IPR036291">
    <property type="entry name" value="NAD(P)-bd_dom_sf"/>
</dbReference>
<evidence type="ECO:0000313" key="7">
    <source>
        <dbReference type="Proteomes" id="UP000248553"/>
    </source>
</evidence>
<dbReference type="SUPFAM" id="SSF51735">
    <property type="entry name" value="NAD(P)-binding Rossmann-fold domains"/>
    <property type="match status" value="1"/>
</dbReference>
<evidence type="ECO:0000256" key="1">
    <source>
        <dbReference type="ARBA" id="ARBA00006484"/>
    </source>
</evidence>
<dbReference type="EMBL" id="QHKM01000001">
    <property type="protein sequence ID" value="RAK70431.1"/>
    <property type="molecule type" value="Genomic_DNA"/>
</dbReference>
<dbReference type="CDD" id="cd05233">
    <property type="entry name" value="SDR_c"/>
    <property type="match status" value="1"/>
</dbReference>
<dbReference type="PANTHER" id="PTHR44196:SF1">
    <property type="entry name" value="DEHYDROGENASE_REDUCTASE SDR FAMILY MEMBER 7B"/>
    <property type="match status" value="1"/>
</dbReference>
<dbReference type="PANTHER" id="PTHR44196">
    <property type="entry name" value="DEHYDROGENASE/REDUCTASE SDR FAMILY MEMBER 7B"/>
    <property type="match status" value="1"/>
</dbReference>
<dbReference type="GO" id="GO:0016491">
    <property type="term" value="F:oxidoreductase activity"/>
    <property type="evidence" value="ECO:0007669"/>
    <property type="project" value="UniProtKB-KW"/>
</dbReference>
<dbReference type="InterPro" id="IPR002347">
    <property type="entry name" value="SDR_fam"/>
</dbReference>
<gene>
    <name evidence="6" type="ORF">DLM85_06240</name>
</gene>
<evidence type="ECO:0000313" key="6">
    <source>
        <dbReference type="EMBL" id="RAK70431.1"/>
    </source>
</evidence>
<name>A0A328BV77_9BACT</name>
<comment type="similarity">
    <text evidence="1 3">Belongs to the short-chain dehydrogenases/reductases (SDR) family.</text>
</comment>
<feature type="region of interest" description="Disordered" evidence="4">
    <location>
        <begin position="329"/>
        <end position="351"/>
    </location>
</feature>
<dbReference type="PROSITE" id="PS00061">
    <property type="entry name" value="ADH_SHORT"/>
    <property type="match status" value="1"/>
</dbReference>
<accession>A0A328BV77</accession>
<keyword evidence="7" id="KW-1185">Reference proteome</keyword>
<dbReference type="SMART" id="SM00822">
    <property type="entry name" value="PKS_KR"/>
    <property type="match status" value="1"/>
</dbReference>
<keyword evidence="2" id="KW-0560">Oxidoreductase</keyword>
<dbReference type="PRINTS" id="PR00080">
    <property type="entry name" value="SDRFAMILY"/>
</dbReference>
<evidence type="ECO:0000256" key="3">
    <source>
        <dbReference type="RuleBase" id="RU000363"/>
    </source>
</evidence>
<dbReference type="InterPro" id="IPR057326">
    <property type="entry name" value="KR_dom"/>
</dbReference>
<reference evidence="7" key="1">
    <citation type="submission" date="2018-05" db="EMBL/GenBank/DDBJ databases">
        <authorList>
            <person name="Nie L."/>
        </authorList>
    </citation>
    <scope>NUCLEOTIDE SEQUENCE [LARGE SCALE GENOMIC DNA]</scope>
    <source>
        <strain evidence="7">NL</strain>
    </source>
</reference>
<proteinExistence type="inferred from homology"/>
<organism evidence="6 7">
    <name type="scientific">Hymenobacter edaphi</name>
    <dbReference type="NCBI Taxonomy" id="2211146"/>
    <lineage>
        <taxon>Bacteria</taxon>
        <taxon>Pseudomonadati</taxon>
        <taxon>Bacteroidota</taxon>
        <taxon>Cytophagia</taxon>
        <taxon>Cytophagales</taxon>
        <taxon>Hymenobacteraceae</taxon>
        <taxon>Hymenobacter</taxon>
    </lineage>
</organism>
<dbReference type="PRINTS" id="PR00081">
    <property type="entry name" value="GDHRDH"/>
</dbReference>
<dbReference type="Gene3D" id="3.40.50.720">
    <property type="entry name" value="NAD(P)-binding Rossmann-like Domain"/>
    <property type="match status" value="1"/>
</dbReference>
<dbReference type="FunFam" id="3.40.50.720:FF:000084">
    <property type="entry name" value="Short-chain dehydrogenase reductase"/>
    <property type="match status" value="1"/>
</dbReference>
<dbReference type="OrthoDB" id="822355at2"/>
<feature type="domain" description="Ketoreductase" evidence="5">
    <location>
        <begin position="38"/>
        <end position="223"/>
    </location>
</feature>
<evidence type="ECO:0000256" key="2">
    <source>
        <dbReference type="ARBA" id="ARBA00023002"/>
    </source>
</evidence>
<dbReference type="RefSeq" id="WP_111477181.1">
    <property type="nucleotide sequence ID" value="NZ_QHKM01000001.1"/>
</dbReference>
<dbReference type="AlphaFoldDB" id="A0A328BV77"/>
<protein>
    <submittedName>
        <fullName evidence="6">Ketoacyl reductase</fullName>
    </submittedName>
</protein>
<dbReference type="Pfam" id="PF00106">
    <property type="entry name" value="adh_short"/>
    <property type="match status" value="1"/>
</dbReference>
<evidence type="ECO:0000259" key="5">
    <source>
        <dbReference type="SMART" id="SM00822"/>
    </source>
</evidence>
<dbReference type="GO" id="GO:0016020">
    <property type="term" value="C:membrane"/>
    <property type="evidence" value="ECO:0007669"/>
    <property type="project" value="TreeGrafter"/>
</dbReference>
<dbReference type="InterPro" id="IPR020904">
    <property type="entry name" value="Sc_DH/Rdtase_CS"/>
</dbReference>
<evidence type="ECO:0000256" key="4">
    <source>
        <dbReference type="SAM" id="MobiDB-lite"/>
    </source>
</evidence>
<dbReference type="Proteomes" id="UP000248553">
    <property type="component" value="Unassembled WGS sequence"/>
</dbReference>
<sequence length="351" mass="37769">MKQASSRSTWLKAAGIGAAVAAAALWANRRGSYDLRGRVVLITGGSRGLGLVLARQAAAEGAKLALCARDADELARARQEVAGSGAAEVLTFVRDLADETAVRTLVSEVRQQLGPIDVLINNAGIITGGPLEHMDVRDYQETMDIHFWAALHAMYAVLPEMKKRREGRIINIASVGGKVSVPHLAPYCASKFALVGLSEGFRAELLRYGVYVTTVCPGLMRTGSARHAVVKGQHILEFAWFMLSDSLPALTVSAEYAARQIWNAARRGDAELILGVPAKLISLLHGVAPGTVANLMSWVNRTLPDATGPAGDVRRRGFESESEVTDSWLTGLTRQAERDNNQLNNHPPYPA</sequence>
<comment type="caution">
    <text evidence="6">The sequence shown here is derived from an EMBL/GenBank/DDBJ whole genome shotgun (WGS) entry which is preliminary data.</text>
</comment>